<dbReference type="InterPro" id="IPR045249">
    <property type="entry name" value="HARBI1-like"/>
</dbReference>
<protein>
    <recommendedName>
        <fullName evidence="8">DDE Tnp4 domain-containing protein</fullName>
    </recommendedName>
</protein>
<dbReference type="Proteomes" id="UP001159405">
    <property type="component" value="Unassembled WGS sequence"/>
</dbReference>
<evidence type="ECO:0000259" key="8">
    <source>
        <dbReference type="Pfam" id="PF13359"/>
    </source>
</evidence>
<evidence type="ECO:0000256" key="4">
    <source>
        <dbReference type="ARBA" id="ARBA00022722"/>
    </source>
</evidence>
<keyword evidence="4" id="KW-0540">Nuclease</keyword>
<evidence type="ECO:0000313" key="10">
    <source>
        <dbReference type="Proteomes" id="UP001159405"/>
    </source>
</evidence>
<dbReference type="PANTHER" id="PTHR22930:SF85">
    <property type="entry name" value="GH03217P-RELATED"/>
    <property type="match status" value="1"/>
</dbReference>
<organism evidence="9 10">
    <name type="scientific">Porites lobata</name>
    <dbReference type="NCBI Taxonomy" id="104759"/>
    <lineage>
        <taxon>Eukaryota</taxon>
        <taxon>Metazoa</taxon>
        <taxon>Cnidaria</taxon>
        <taxon>Anthozoa</taxon>
        <taxon>Hexacorallia</taxon>
        <taxon>Scleractinia</taxon>
        <taxon>Fungiina</taxon>
        <taxon>Poritidae</taxon>
        <taxon>Porites</taxon>
    </lineage>
</organism>
<evidence type="ECO:0000256" key="2">
    <source>
        <dbReference type="ARBA" id="ARBA00004123"/>
    </source>
</evidence>
<evidence type="ECO:0000256" key="7">
    <source>
        <dbReference type="ARBA" id="ARBA00023242"/>
    </source>
</evidence>
<keyword evidence="7" id="KW-0539">Nucleus</keyword>
<dbReference type="EMBL" id="CALNXK010000008">
    <property type="protein sequence ID" value="CAH3040761.1"/>
    <property type="molecule type" value="Genomic_DNA"/>
</dbReference>
<comment type="cofactor">
    <cofactor evidence="1">
        <name>a divalent metal cation</name>
        <dbReference type="ChEBI" id="CHEBI:60240"/>
    </cofactor>
</comment>
<evidence type="ECO:0000256" key="1">
    <source>
        <dbReference type="ARBA" id="ARBA00001968"/>
    </source>
</evidence>
<evidence type="ECO:0000256" key="6">
    <source>
        <dbReference type="ARBA" id="ARBA00022801"/>
    </source>
</evidence>
<evidence type="ECO:0000313" key="9">
    <source>
        <dbReference type="EMBL" id="CAH3040761.1"/>
    </source>
</evidence>
<sequence length="303" mass="34791">MAATLKVIVAGFATFVEEFLEEESVQEEEDVLEEFLPLFYANNLLSERRKAVRIEGYAETVVPNYNLSEFRSHFRISADTFEQLVVELGNCPELPTGPQHGGREPISVEKHLLITLWFLGNQESIRSISDRFNVTKSSVFTSVNRVCKALKNNITGQVIVLFKNSDFYKTVNDKFQDDSYLLGDSAYTLETWMITPFKDRGNLTPQQLRFNFIHSSTRMVIERAFSLLKGRFRRLKYLDMLRIQDIPTVIIAACTLHNVCLDSGDQWEDFMGDIEEEVNGFENILTPGCHAVAKRNELMQNYC</sequence>
<comment type="subcellular location">
    <subcellularLocation>
        <location evidence="2">Nucleus</location>
    </subcellularLocation>
</comment>
<feature type="domain" description="DDE Tnp4" evidence="8">
    <location>
        <begin position="161"/>
        <end position="258"/>
    </location>
</feature>
<name>A0ABN8N1W5_9CNID</name>
<dbReference type="InterPro" id="IPR027806">
    <property type="entry name" value="HARBI1_dom"/>
</dbReference>
<keyword evidence="5" id="KW-0479">Metal-binding</keyword>
<keyword evidence="6" id="KW-0378">Hydrolase</keyword>
<evidence type="ECO:0000256" key="5">
    <source>
        <dbReference type="ARBA" id="ARBA00022723"/>
    </source>
</evidence>
<proteinExistence type="inferred from homology"/>
<accession>A0ABN8N1W5</accession>
<keyword evidence="10" id="KW-1185">Reference proteome</keyword>
<reference evidence="9 10" key="1">
    <citation type="submission" date="2022-05" db="EMBL/GenBank/DDBJ databases">
        <authorList>
            <consortium name="Genoscope - CEA"/>
            <person name="William W."/>
        </authorList>
    </citation>
    <scope>NUCLEOTIDE SEQUENCE [LARGE SCALE GENOMIC DNA]</scope>
</reference>
<evidence type="ECO:0000256" key="3">
    <source>
        <dbReference type="ARBA" id="ARBA00006958"/>
    </source>
</evidence>
<gene>
    <name evidence="9" type="ORF">PLOB_00045414</name>
</gene>
<comment type="similarity">
    <text evidence="3">Belongs to the HARBI1 family.</text>
</comment>
<comment type="caution">
    <text evidence="9">The sequence shown here is derived from an EMBL/GenBank/DDBJ whole genome shotgun (WGS) entry which is preliminary data.</text>
</comment>
<dbReference type="Pfam" id="PF13359">
    <property type="entry name" value="DDE_Tnp_4"/>
    <property type="match status" value="1"/>
</dbReference>
<dbReference type="PANTHER" id="PTHR22930">
    <property type="match status" value="1"/>
</dbReference>